<proteinExistence type="inferred from homology"/>
<evidence type="ECO:0000256" key="3">
    <source>
        <dbReference type="ARBA" id="ARBA00022664"/>
    </source>
</evidence>
<dbReference type="AlphaFoldDB" id="A0A8H4MD96"/>
<dbReference type="GO" id="GO:0005634">
    <property type="term" value="C:nucleus"/>
    <property type="evidence" value="ECO:0007669"/>
    <property type="project" value="UniProtKB-SubCell"/>
</dbReference>
<name>A0A8H4MD96_9EURO</name>
<feature type="region of interest" description="Disordered" evidence="5">
    <location>
        <begin position="279"/>
        <end position="317"/>
    </location>
</feature>
<organism evidence="7 8">
    <name type="scientific">Aspergillus fumigatiaffinis</name>
    <dbReference type="NCBI Taxonomy" id="340414"/>
    <lineage>
        <taxon>Eukaryota</taxon>
        <taxon>Fungi</taxon>
        <taxon>Dikarya</taxon>
        <taxon>Ascomycota</taxon>
        <taxon>Pezizomycotina</taxon>
        <taxon>Eurotiomycetes</taxon>
        <taxon>Eurotiomycetidae</taxon>
        <taxon>Eurotiales</taxon>
        <taxon>Aspergillaceae</taxon>
        <taxon>Aspergillus</taxon>
        <taxon>Aspergillus subgen. Fumigati</taxon>
    </lineage>
</organism>
<comment type="caution">
    <text evidence="7">The sequence shown here is derived from an EMBL/GenBank/DDBJ whole genome shotgun (WGS) entry which is preliminary data.</text>
</comment>
<sequence>MEDDDDLYDPADAVPTTQQHPAQNPHSNAPAQGTDLGEEEEIEVEEDDDGFNIITEAPPEAPPPEVQGPASHPKRRQSNTTQSSFAPCGPPSRIPAPVIRRFPNFQIRDPIRHPQSRSRNASASQRTVSRTPETGLLILPPASARVHHRRQRKPVPPGDRETVHVDRPRRRLPRRRQAVRRPGSDISDYFNYSFDEFTWASHRIKQQELRKELGDQKKLLEVIQNFPTMGFPMPDGPPPPMPGMNPEMMQNMLARMMAQGLDPSSMVPMSFMDHAQAMRPNQSGAGDGQQGQFGGQGGGIEVSMAVDKDGGDGGSRACGLRSGPELVEILLAYVAHIRPLVLGHFRTTRRRRIQHLSDSTVYHDRHTEAENNKSDD</sequence>
<keyword evidence="8" id="KW-1185">Reference proteome</keyword>
<protein>
    <recommendedName>
        <fullName evidence="6">Pre-mRNA polyadenylation factor Fip1 domain-containing protein</fullName>
    </recommendedName>
</protein>
<evidence type="ECO:0000256" key="1">
    <source>
        <dbReference type="ARBA" id="ARBA00004123"/>
    </source>
</evidence>
<reference evidence="7" key="1">
    <citation type="journal article" date="2020" name="bioRxiv">
        <title>Genomic and phenotypic heterogeneity of clinical isolates of the human pathogens Aspergillus fumigatus, Aspergillus lentulus and Aspergillus fumigatiaffinis.</title>
        <authorList>
            <person name="dos Santos R.A.C."/>
            <person name="Steenwyk J.L."/>
            <person name="Rivero-Menendez O."/>
            <person name="Mead M.E."/>
            <person name="Silva L.P."/>
            <person name="Bastos R.W."/>
            <person name="Alastruey-Izquierdo A."/>
            <person name="Goldman G.H."/>
            <person name="Rokas A."/>
        </authorList>
    </citation>
    <scope>NUCLEOTIDE SEQUENCE</scope>
    <source>
        <strain evidence="7">CNM-CM6805</strain>
    </source>
</reference>
<keyword evidence="3" id="KW-0507">mRNA processing</keyword>
<comment type="subcellular location">
    <subcellularLocation>
        <location evidence="1">Nucleus</location>
    </subcellularLocation>
</comment>
<feature type="compositionally biased region" description="Polar residues" evidence="5">
    <location>
        <begin position="15"/>
        <end position="31"/>
    </location>
</feature>
<evidence type="ECO:0000256" key="2">
    <source>
        <dbReference type="ARBA" id="ARBA00007459"/>
    </source>
</evidence>
<dbReference type="Pfam" id="PF05182">
    <property type="entry name" value="Fip1"/>
    <property type="match status" value="1"/>
</dbReference>
<gene>
    <name evidence="7" type="ORF">CNMCM6805_005333</name>
</gene>
<dbReference type="GO" id="GO:0006397">
    <property type="term" value="P:mRNA processing"/>
    <property type="evidence" value="ECO:0007669"/>
    <property type="project" value="UniProtKB-KW"/>
</dbReference>
<feature type="compositionally biased region" description="Acidic residues" evidence="5">
    <location>
        <begin position="36"/>
        <end position="50"/>
    </location>
</feature>
<comment type="similarity">
    <text evidence="2">Belongs to the FIP1 family.</text>
</comment>
<feature type="compositionally biased region" description="Basic residues" evidence="5">
    <location>
        <begin position="167"/>
        <end position="179"/>
    </location>
</feature>
<feature type="domain" description="Pre-mRNA polyadenylation factor Fip1" evidence="6">
    <location>
        <begin position="180"/>
        <end position="210"/>
    </location>
</feature>
<keyword evidence="4" id="KW-0539">Nucleus</keyword>
<evidence type="ECO:0000256" key="4">
    <source>
        <dbReference type="ARBA" id="ARBA00023242"/>
    </source>
</evidence>
<dbReference type="InterPro" id="IPR007854">
    <property type="entry name" value="Fip1_dom"/>
</dbReference>
<evidence type="ECO:0000259" key="6">
    <source>
        <dbReference type="Pfam" id="PF05182"/>
    </source>
</evidence>
<reference evidence="7" key="2">
    <citation type="submission" date="2020-04" db="EMBL/GenBank/DDBJ databases">
        <authorList>
            <person name="Santos R.A.C."/>
            <person name="Steenwyk J.L."/>
            <person name="Rivero-Menendez O."/>
            <person name="Mead M.E."/>
            <person name="Silva L.P."/>
            <person name="Bastos R.W."/>
            <person name="Alastruey-Izquierdo A."/>
            <person name="Goldman G.H."/>
            <person name="Rokas A."/>
        </authorList>
    </citation>
    <scope>NUCLEOTIDE SEQUENCE</scope>
    <source>
        <strain evidence="7">CNM-CM6805</strain>
    </source>
</reference>
<feature type="compositionally biased region" description="Low complexity" evidence="5">
    <location>
        <begin position="117"/>
        <end position="126"/>
    </location>
</feature>
<evidence type="ECO:0000313" key="8">
    <source>
        <dbReference type="Proteomes" id="UP000653565"/>
    </source>
</evidence>
<feature type="compositionally biased region" description="Gly residues" evidence="5">
    <location>
        <begin position="285"/>
        <end position="300"/>
    </location>
</feature>
<dbReference type="OrthoDB" id="1917198at2759"/>
<evidence type="ECO:0000313" key="7">
    <source>
        <dbReference type="EMBL" id="KAF4239876.1"/>
    </source>
</evidence>
<accession>A0A8H4MD96</accession>
<feature type="region of interest" description="Disordered" evidence="5">
    <location>
        <begin position="1"/>
        <end position="185"/>
    </location>
</feature>
<dbReference type="Proteomes" id="UP000653565">
    <property type="component" value="Unassembled WGS sequence"/>
</dbReference>
<evidence type="ECO:0000256" key="5">
    <source>
        <dbReference type="SAM" id="MobiDB-lite"/>
    </source>
</evidence>
<dbReference type="EMBL" id="JAAAPX010000029">
    <property type="protein sequence ID" value="KAF4239876.1"/>
    <property type="molecule type" value="Genomic_DNA"/>
</dbReference>